<protein>
    <submittedName>
        <fullName evidence="1">Uncharacterized protein</fullName>
    </submittedName>
</protein>
<evidence type="ECO:0000313" key="1">
    <source>
        <dbReference type="EMBL" id="KAJ3803874.1"/>
    </source>
</evidence>
<proteinExistence type="predicted"/>
<dbReference type="EMBL" id="MU796620">
    <property type="protein sequence ID" value="KAJ3803874.1"/>
    <property type="molecule type" value="Genomic_DNA"/>
</dbReference>
<comment type="caution">
    <text evidence="1">The sequence shown here is derived from an EMBL/GenBank/DDBJ whole genome shotgun (WGS) entry which is preliminary data.</text>
</comment>
<sequence>MSIVLPWDLDRGNIKAISYVELCVASPLLPPPLEDVNRYPHFPGLYSIGSSHVRNPHQLRSTMILR</sequence>
<organism evidence="1 2">
    <name type="scientific">Lentinula aff. lateritia</name>
    <dbReference type="NCBI Taxonomy" id="2804960"/>
    <lineage>
        <taxon>Eukaryota</taxon>
        <taxon>Fungi</taxon>
        <taxon>Dikarya</taxon>
        <taxon>Basidiomycota</taxon>
        <taxon>Agaricomycotina</taxon>
        <taxon>Agaricomycetes</taxon>
        <taxon>Agaricomycetidae</taxon>
        <taxon>Agaricales</taxon>
        <taxon>Marasmiineae</taxon>
        <taxon>Omphalotaceae</taxon>
        <taxon>Lentinula</taxon>
    </lineage>
</organism>
<dbReference type="Proteomes" id="UP001163835">
    <property type="component" value="Unassembled WGS sequence"/>
</dbReference>
<evidence type="ECO:0000313" key="2">
    <source>
        <dbReference type="Proteomes" id="UP001163835"/>
    </source>
</evidence>
<keyword evidence="2" id="KW-1185">Reference proteome</keyword>
<gene>
    <name evidence="1" type="ORF">F5876DRAFT_84239</name>
</gene>
<reference evidence="1" key="1">
    <citation type="submission" date="2022-09" db="EMBL/GenBank/DDBJ databases">
        <title>A Global Phylogenomic Analysis of the Shiitake Genus Lentinula.</title>
        <authorList>
            <consortium name="DOE Joint Genome Institute"/>
            <person name="Sierra-Patev S."/>
            <person name="Min B."/>
            <person name="Naranjo-Ortiz M."/>
            <person name="Looney B."/>
            <person name="Konkel Z."/>
            <person name="Slot J.C."/>
            <person name="Sakamoto Y."/>
            <person name="Steenwyk J.L."/>
            <person name="Rokas A."/>
            <person name="Carro J."/>
            <person name="Camarero S."/>
            <person name="Ferreira P."/>
            <person name="Molpeceres G."/>
            <person name="Ruiz-Duenas F.J."/>
            <person name="Serrano A."/>
            <person name="Henrissat B."/>
            <person name="Drula E."/>
            <person name="Hughes K.W."/>
            <person name="Mata J.L."/>
            <person name="Ishikawa N.K."/>
            <person name="Vargas-Isla R."/>
            <person name="Ushijima S."/>
            <person name="Smith C.A."/>
            <person name="Ahrendt S."/>
            <person name="Andreopoulos W."/>
            <person name="He G."/>
            <person name="Labutti K."/>
            <person name="Lipzen A."/>
            <person name="Ng V."/>
            <person name="Riley R."/>
            <person name="Sandor L."/>
            <person name="Barry K."/>
            <person name="Martinez A.T."/>
            <person name="Xiao Y."/>
            <person name="Gibbons J.G."/>
            <person name="Terashima K."/>
            <person name="Grigoriev I.V."/>
            <person name="Hibbett D.S."/>
        </authorList>
    </citation>
    <scope>NUCLEOTIDE SEQUENCE</scope>
    <source>
        <strain evidence="1">TMI1499</strain>
    </source>
</reference>
<accession>A0ACC1TGI7</accession>
<name>A0ACC1TGI7_9AGAR</name>